<dbReference type="HOGENOM" id="CLU_2516496_0_0_1"/>
<proteinExistence type="predicted"/>
<evidence type="ECO:0008006" key="4">
    <source>
        <dbReference type="Google" id="ProtNLM"/>
    </source>
</evidence>
<keyword evidence="1" id="KW-0732">Signal</keyword>
<sequence length="85" mass="9306">MTAPALISYWLMKAVWCSRWRQQGEVAVDVSGGCLAAKERRRRRLKVAGGGGKAANGSSGNVGALCAHRRRRRRLGWVVGPTWAE</sequence>
<keyword evidence="3" id="KW-1185">Reference proteome</keyword>
<organism evidence="2">
    <name type="scientific">Oryza nivara</name>
    <name type="common">Indian wild rice</name>
    <name type="synonym">Oryza sativa f. spontanea</name>
    <dbReference type="NCBI Taxonomy" id="4536"/>
    <lineage>
        <taxon>Eukaryota</taxon>
        <taxon>Viridiplantae</taxon>
        <taxon>Streptophyta</taxon>
        <taxon>Embryophyta</taxon>
        <taxon>Tracheophyta</taxon>
        <taxon>Spermatophyta</taxon>
        <taxon>Magnoliopsida</taxon>
        <taxon>Liliopsida</taxon>
        <taxon>Poales</taxon>
        <taxon>Poaceae</taxon>
        <taxon>BOP clade</taxon>
        <taxon>Oryzoideae</taxon>
        <taxon>Oryzeae</taxon>
        <taxon>Oryzinae</taxon>
        <taxon>Oryza</taxon>
    </lineage>
</organism>
<evidence type="ECO:0000313" key="3">
    <source>
        <dbReference type="Proteomes" id="UP000006591"/>
    </source>
</evidence>
<dbReference type="Gramene" id="ONIVA10G02130.1">
    <property type="protein sequence ID" value="ONIVA10G02130.1"/>
    <property type="gene ID" value="ONIVA10G02130"/>
</dbReference>
<dbReference type="AlphaFoldDB" id="A0A0E0IPH0"/>
<evidence type="ECO:0000313" key="2">
    <source>
        <dbReference type="EnsemblPlants" id="ONIVA10G02130.1"/>
    </source>
</evidence>
<evidence type="ECO:0000256" key="1">
    <source>
        <dbReference type="SAM" id="SignalP"/>
    </source>
</evidence>
<reference evidence="2" key="1">
    <citation type="submission" date="2015-04" db="UniProtKB">
        <authorList>
            <consortium name="EnsemblPlants"/>
        </authorList>
    </citation>
    <scope>IDENTIFICATION</scope>
    <source>
        <strain evidence="2">SL10</strain>
    </source>
</reference>
<protein>
    <recommendedName>
        <fullName evidence="4">DUF834 domain-containing protein</fullName>
    </recommendedName>
</protein>
<accession>A0A0E0IPH0</accession>
<feature type="signal peptide" evidence="1">
    <location>
        <begin position="1"/>
        <end position="17"/>
    </location>
</feature>
<dbReference type="EnsemblPlants" id="ONIVA10G02130.1">
    <property type="protein sequence ID" value="ONIVA10G02130.1"/>
    <property type="gene ID" value="ONIVA10G02130"/>
</dbReference>
<name>A0A0E0IPH0_ORYNI</name>
<feature type="chain" id="PRO_5002363187" description="DUF834 domain-containing protein" evidence="1">
    <location>
        <begin position="18"/>
        <end position="85"/>
    </location>
</feature>
<dbReference type="Proteomes" id="UP000006591">
    <property type="component" value="Chromosome 10"/>
</dbReference>
<reference evidence="2" key="2">
    <citation type="submission" date="2018-04" db="EMBL/GenBank/DDBJ databases">
        <title>OnivRS2 (Oryza nivara Reference Sequence Version 2).</title>
        <authorList>
            <person name="Zhang J."/>
            <person name="Kudrna D."/>
            <person name="Lee S."/>
            <person name="Talag J."/>
            <person name="Rajasekar S."/>
            <person name="Welchert J."/>
            <person name="Hsing Y.-I."/>
            <person name="Wing R.A."/>
        </authorList>
    </citation>
    <scope>NUCLEOTIDE SEQUENCE [LARGE SCALE GENOMIC DNA]</scope>
</reference>